<dbReference type="RefSeq" id="WP_055942284.1">
    <property type="nucleotide sequence ID" value="NZ_JAQDCV010000001.1"/>
</dbReference>
<dbReference type="SMART" id="SM00345">
    <property type="entry name" value="HTH_GNTR"/>
    <property type="match status" value="1"/>
</dbReference>
<dbReference type="PANTHER" id="PTHR38445:SF9">
    <property type="entry name" value="HTH-TYPE TRANSCRIPTIONAL REPRESSOR YTRA"/>
    <property type="match status" value="1"/>
</dbReference>
<dbReference type="Gene3D" id="1.10.10.10">
    <property type="entry name" value="Winged helix-like DNA-binding domain superfamily/Winged helix DNA-binding domain"/>
    <property type="match status" value="1"/>
</dbReference>
<dbReference type="PROSITE" id="PS50949">
    <property type="entry name" value="HTH_GNTR"/>
    <property type="match status" value="1"/>
</dbReference>
<keyword evidence="2" id="KW-0238">DNA-binding</keyword>
<dbReference type="EMBL" id="LLKB01000001">
    <property type="protein sequence ID" value="KQC86585.1"/>
    <property type="molecule type" value="Genomic_DNA"/>
</dbReference>
<evidence type="ECO:0000256" key="3">
    <source>
        <dbReference type="ARBA" id="ARBA00023163"/>
    </source>
</evidence>
<dbReference type="Pfam" id="PF00392">
    <property type="entry name" value="GntR"/>
    <property type="match status" value="1"/>
</dbReference>
<keyword evidence="1" id="KW-0805">Transcription regulation</keyword>
<evidence type="ECO:0000256" key="2">
    <source>
        <dbReference type="ARBA" id="ARBA00023125"/>
    </source>
</evidence>
<evidence type="ECO:0000259" key="4">
    <source>
        <dbReference type="PROSITE" id="PS50949"/>
    </source>
</evidence>
<keyword evidence="3" id="KW-0804">Transcription</keyword>
<dbReference type="PANTHER" id="PTHR38445">
    <property type="entry name" value="HTH-TYPE TRANSCRIPTIONAL REPRESSOR YTRA"/>
    <property type="match status" value="1"/>
</dbReference>
<dbReference type="CDD" id="cd07377">
    <property type="entry name" value="WHTH_GntR"/>
    <property type="match status" value="1"/>
</dbReference>
<dbReference type="GO" id="GO:0003677">
    <property type="term" value="F:DNA binding"/>
    <property type="evidence" value="ECO:0007669"/>
    <property type="project" value="UniProtKB-KW"/>
</dbReference>
<dbReference type="InterPro" id="IPR036390">
    <property type="entry name" value="WH_DNA-bd_sf"/>
</dbReference>
<evidence type="ECO:0000313" key="6">
    <source>
        <dbReference type="Proteomes" id="UP000050833"/>
    </source>
</evidence>
<dbReference type="AlphaFoldDB" id="A0AAW3JVP4"/>
<evidence type="ECO:0000256" key="1">
    <source>
        <dbReference type="ARBA" id="ARBA00023015"/>
    </source>
</evidence>
<comment type="caution">
    <text evidence="5">The sequence shown here is derived from an EMBL/GenBank/DDBJ whole genome shotgun (WGS) entry which is preliminary data.</text>
</comment>
<name>A0AAW3JVP4_9FIRM</name>
<keyword evidence="6" id="KW-1185">Reference proteome</keyword>
<dbReference type="InterPro" id="IPR036388">
    <property type="entry name" value="WH-like_DNA-bd_sf"/>
</dbReference>
<accession>A0AAW3JVP4</accession>
<dbReference type="Proteomes" id="UP000050833">
    <property type="component" value="Unassembled WGS sequence"/>
</dbReference>
<evidence type="ECO:0000313" key="5">
    <source>
        <dbReference type="EMBL" id="KQC86585.1"/>
    </source>
</evidence>
<feature type="domain" description="HTH gntR-type" evidence="4">
    <location>
        <begin position="10"/>
        <end position="78"/>
    </location>
</feature>
<sequence length="120" mass="13714">MIQINYRDSRPIYEQIKDGIRKLIVQGIMQNNEKLPSVRELATSLTINPNTIQRAYRELEAEGYVYTVKGKGCFVAGVPEENTARKKELLKEIADASEELKFMGIQKDEVIAVIDKAWKI</sequence>
<reference evidence="5 6" key="1">
    <citation type="submission" date="2015-10" db="EMBL/GenBank/DDBJ databases">
        <title>Butyribacter intestini gen. nov., sp. nov., a butyric acid-producing bacterium of the family Lachnospiraceae isolated from the human faeces.</title>
        <authorList>
            <person name="Zou Y."/>
            <person name="Xue W."/>
            <person name="Luo G."/>
            <person name="Lv M."/>
        </authorList>
    </citation>
    <scope>NUCLEOTIDE SEQUENCE [LARGE SCALE GENOMIC DNA]</scope>
    <source>
        <strain evidence="5 6">TF01-11</strain>
    </source>
</reference>
<dbReference type="InterPro" id="IPR000524">
    <property type="entry name" value="Tscrpt_reg_HTH_GntR"/>
</dbReference>
<dbReference type="GO" id="GO:0003700">
    <property type="term" value="F:DNA-binding transcription factor activity"/>
    <property type="evidence" value="ECO:0007669"/>
    <property type="project" value="InterPro"/>
</dbReference>
<dbReference type="SUPFAM" id="SSF46785">
    <property type="entry name" value="Winged helix' DNA-binding domain"/>
    <property type="match status" value="1"/>
</dbReference>
<protein>
    <submittedName>
        <fullName evidence="5">GntR family transcriptional regulator</fullName>
    </submittedName>
</protein>
<organism evidence="5 6">
    <name type="scientific">Butyribacter intestini</name>
    <dbReference type="NCBI Taxonomy" id="1703332"/>
    <lineage>
        <taxon>Bacteria</taxon>
        <taxon>Bacillati</taxon>
        <taxon>Bacillota</taxon>
        <taxon>Clostridia</taxon>
        <taxon>Lachnospirales</taxon>
        <taxon>Lachnospiraceae</taxon>
        <taxon>Butyribacter</taxon>
    </lineage>
</organism>
<proteinExistence type="predicted"/>
<gene>
    <name evidence="5" type="ORF">APZ18_05280</name>
</gene>
<dbReference type="PRINTS" id="PR00035">
    <property type="entry name" value="HTHGNTR"/>
</dbReference>